<dbReference type="RefSeq" id="WP_350331900.1">
    <property type="nucleotide sequence ID" value="NZ_CP054719.1"/>
</dbReference>
<keyword evidence="1" id="KW-0732">Signal</keyword>
<proteinExistence type="predicted"/>
<dbReference type="KEGG" id="pbal:CPBP_01140"/>
<accession>A0A7L9RVH3</accession>
<dbReference type="AlphaFoldDB" id="A0A7L9RVH3"/>
<gene>
    <name evidence="2" type="ORF">CPBP_01140</name>
</gene>
<name>A0A7L9RVH3_9PROT</name>
<evidence type="ECO:0000256" key="1">
    <source>
        <dbReference type="SAM" id="SignalP"/>
    </source>
</evidence>
<organism evidence="2 3">
    <name type="scientific">Candidatus Bodocaedibacter vickermanii</name>
    <dbReference type="NCBI Taxonomy" id="2741701"/>
    <lineage>
        <taxon>Bacteria</taxon>
        <taxon>Pseudomonadati</taxon>
        <taxon>Pseudomonadota</taxon>
        <taxon>Alphaproteobacteria</taxon>
        <taxon>Holosporales</taxon>
        <taxon>Candidatus Paracaedibacteraceae</taxon>
        <taxon>Candidatus Bodocaedibacter</taxon>
    </lineage>
</organism>
<feature type="signal peptide" evidence="1">
    <location>
        <begin position="1"/>
        <end position="20"/>
    </location>
</feature>
<evidence type="ECO:0008006" key="4">
    <source>
        <dbReference type="Google" id="ProtNLM"/>
    </source>
</evidence>
<evidence type="ECO:0000313" key="3">
    <source>
        <dbReference type="Proteomes" id="UP000594001"/>
    </source>
</evidence>
<evidence type="ECO:0000313" key="2">
    <source>
        <dbReference type="EMBL" id="QOL20348.1"/>
    </source>
</evidence>
<feature type="chain" id="PRO_5032404858" description="DUF4410 domain-containing protein" evidence="1">
    <location>
        <begin position="21"/>
        <end position="163"/>
    </location>
</feature>
<keyword evidence="3" id="KW-1185">Reference proteome</keyword>
<dbReference type="EMBL" id="CP054719">
    <property type="protein sequence ID" value="QOL20348.1"/>
    <property type="molecule type" value="Genomic_DNA"/>
</dbReference>
<dbReference type="Proteomes" id="UP000594001">
    <property type="component" value="Chromosome"/>
</dbReference>
<protein>
    <recommendedName>
        <fullName evidence="4">DUF4410 domain-containing protein</fullName>
    </recommendedName>
</protein>
<dbReference type="PROSITE" id="PS51257">
    <property type="entry name" value="PROKAR_LIPOPROTEIN"/>
    <property type="match status" value="1"/>
</dbReference>
<reference evidence="2 3" key="1">
    <citation type="submission" date="2020-06" db="EMBL/GenBank/DDBJ databases">
        <title>The endosymbiont of the kinetoplastid Bodo saltans is a Paracaedibacter-like alpha-proteobacterium possessing a putative toxin-antitoxin system.</title>
        <authorList>
            <person name="Midha S."/>
            <person name="Rigden D.J."/>
            <person name="Siozios S."/>
            <person name="Hurst G.D.D."/>
            <person name="Jackson A.P."/>
        </authorList>
    </citation>
    <scope>NUCLEOTIDE SEQUENCE [LARGE SCALE GENOMIC DNA]</scope>
    <source>
        <strain evidence="2">Lake Konstanz</strain>
    </source>
</reference>
<sequence>MKKTVLASALISLWVSGCSAPAPQKTSLEIQAIQAQNFDVSKKVAFNSVMSVLQDLGFIVQSASLETGFITADSPVKQDTSGGATFMAIFGGVRSEGKSAVTASVEEITDKKARIRLNFLNRSTQSSQYGQNSTQDTPVLDPAVYQKAFDKIGEAIFIRTSQK</sequence>